<name>A0ACC7P2J1_9BACL</name>
<gene>
    <name evidence="1" type="ORF">ACI1P1_20295</name>
</gene>
<keyword evidence="2" id="KW-1185">Reference proteome</keyword>
<dbReference type="EMBL" id="JBJURJ010000014">
    <property type="protein sequence ID" value="MFM9330635.1"/>
    <property type="molecule type" value="Genomic_DNA"/>
</dbReference>
<protein>
    <submittedName>
        <fullName evidence="1">PDZ domain-containing protein</fullName>
    </submittedName>
</protein>
<sequence length="431" mass="47516">MDLALNLLSAWGRALLGLLVNPFYYLGLVVILLQYRRQIRLERKLFHSRFHYMGRVVWRLVVWGLAAGLGASLVLAALGSAFTLEAMVLLWALSAVLILFRLRFLCLAYAAGILALADAVMGWLPQGADTAALGWLYRWMEGVETPALLALAGVLHLAEALLVRHQGSLTRTPLFSESKRGRVMGGFQLYAFWPVALFLLVPAQSGGFQLPWTPVFGSGLASSGWTILALPVAMGFMESTWTQLPEDKARRTSGRLLIYGVAVTGLALLSHWVGAFLPVAAVLTIVLHEGILWWGRWEETKETLRFVHDSRGLKILAVLPDSPAEALGIRTGEILAKVNGLPVRTREGLHAALQENPAYCKLEILNLQGESRFAGRAIFAGEHHQLGILLCPDEDTRYVVEERQQHGLVSVLARSLGGLFDKQQRSNDRAM</sequence>
<accession>A0ACC7P2J1</accession>
<evidence type="ECO:0000313" key="2">
    <source>
        <dbReference type="Proteomes" id="UP001631969"/>
    </source>
</evidence>
<reference evidence="1" key="1">
    <citation type="submission" date="2024-12" db="EMBL/GenBank/DDBJ databases">
        <authorList>
            <person name="Wu N."/>
        </authorList>
    </citation>
    <scope>NUCLEOTIDE SEQUENCE</scope>
    <source>
        <strain evidence="1">P15</strain>
    </source>
</reference>
<evidence type="ECO:0000313" key="1">
    <source>
        <dbReference type="EMBL" id="MFM9330635.1"/>
    </source>
</evidence>
<dbReference type="Proteomes" id="UP001631969">
    <property type="component" value="Unassembled WGS sequence"/>
</dbReference>
<proteinExistence type="predicted"/>
<organism evidence="1 2">
    <name type="scientific">Paenibacillus mesotrionivorans</name>
    <dbReference type="NCBI Taxonomy" id="3160968"/>
    <lineage>
        <taxon>Bacteria</taxon>
        <taxon>Bacillati</taxon>
        <taxon>Bacillota</taxon>
        <taxon>Bacilli</taxon>
        <taxon>Bacillales</taxon>
        <taxon>Paenibacillaceae</taxon>
        <taxon>Paenibacillus</taxon>
    </lineage>
</organism>
<comment type="caution">
    <text evidence="1">The sequence shown here is derived from an EMBL/GenBank/DDBJ whole genome shotgun (WGS) entry which is preliminary data.</text>
</comment>